<dbReference type="Gene3D" id="3.20.200.10">
    <property type="entry name" value="MHCK/EF2 kinase"/>
    <property type="match status" value="1"/>
</dbReference>
<dbReference type="InterPro" id="IPR004166">
    <property type="entry name" value="a-kinase_dom"/>
</dbReference>
<evidence type="ECO:0000256" key="1">
    <source>
        <dbReference type="ARBA" id="ARBA00004613"/>
    </source>
</evidence>
<comment type="caution">
    <text evidence="10">The sequence shown here is derived from an EMBL/GenBank/DDBJ whole genome shotgun (WGS) entry which is preliminary data.</text>
</comment>
<dbReference type="AlphaFoldDB" id="A0A9K3GD67"/>
<dbReference type="InterPro" id="IPR011009">
    <property type="entry name" value="Kinase-like_dom_sf"/>
</dbReference>
<evidence type="ECO:0000256" key="2">
    <source>
        <dbReference type="ARBA" id="ARBA00022525"/>
    </source>
</evidence>
<sequence>MSHEHSRDTYSRDCHISPVERESGLPPHLMRTDELTSWHPEFTRHTATRGRGESHSHLGSVLSAEERRERTITRRTQIRQVLKIMSRSALIDLVFLVDCTGSMQPWIEGVKQSIRAIIKSLHDDNNQLLFRLAFVRYTDFDVGSNRTSVLPFTEDVAVFERFVGAIHASGGGDGPEDVMGGLRAVCDLDFRHGSTRVLVHIATLAMEASLQAVVDLDLQYHFGYIKPELTKSMIAAFDEELEALQHPPIVCFDAMKPATLTVNIATALTKTITRVMASRTTYTGGRPPASVVEALSIALDPSVPLWHDETQRGTVDGWVERVMEIKRYLLPDTLEECLQEEHCPHLTTLVETLRISAAPFERGGVRMAYRAFNPYLNIPYVVKVFQDTAVHTAEKPYLVDMHTQCVAAKFAAVFQSIAAERGIAVLPFKYCPAKVVRFQEYPVPVYGALEPELDTTHGKWIKWNSNAGLVHKDSAFESLQAFSHWTWVVSGRTHLVCDLQGLVARGSELHTSVLATLVLFIMHRRLCR</sequence>
<proteinExistence type="predicted"/>
<dbReference type="Gene3D" id="3.40.50.410">
    <property type="entry name" value="von Willebrand factor, type A domain"/>
    <property type="match status" value="1"/>
</dbReference>
<gene>
    <name evidence="10" type="ORF">KIPB_000084</name>
</gene>
<evidence type="ECO:0000259" key="9">
    <source>
        <dbReference type="PROSITE" id="PS51158"/>
    </source>
</evidence>
<evidence type="ECO:0000313" key="11">
    <source>
        <dbReference type="Proteomes" id="UP000265618"/>
    </source>
</evidence>
<accession>A0A9K3GD67</accession>
<evidence type="ECO:0000313" key="10">
    <source>
        <dbReference type="EMBL" id="GIQ79439.1"/>
    </source>
</evidence>
<evidence type="ECO:0000256" key="6">
    <source>
        <dbReference type="ARBA" id="ARBA00022777"/>
    </source>
</evidence>
<feature type="compositionally biased region" description="Basic and acidic residues" evidence="7">
    <location>
        <begin position="45"/>
        <end position="56"/>
    </location>
</feature>
<evidence type="ECO:0000256" key="3">
    <source>
        <dbReference type="ARBA" id="ARBA00022527"/>
    </source>
</evidence>
<dbReference type="GO" id="GO:0004674">
    <property type="term" value="F:protein serine/threonine kinase activity"/>
    <property type="evidence" value="ECO:0007669"/>
    <property type="project" value="UniProtKB-KW"/>
</dbReference>
<dbReference type="Proteomes" id="UP000265618">
    <property type="component" value="Unassembled WGS sequence"/>
</dbReference>
<evidence type="ECO:0000256" key="4">
    <source>
        <dbReference type="ARBA" id="ARBA00022679"/>
    </source>
</evidence>
<reference evidence="10 11" key="1">
    <citation type="journal article" date="2018" name="PLoS ONE">
        <title>The draft genome of Kipferlia bialata reveals reductive genome evolution in fornicate parasites.</title>
        <authorList>
            <person name="Tanifuji G."/>
            <person name="Takabayashi S."/>
            <person name="Kume K."/>
            <person name="Takagi M."/>
            <person name="Nakayama T."/>
            <person name="Kamikawa R."/>
            <person name="Inagaki Y."/>
            <person name="Hashimoto T."/>
        </authorList>
    </citation>
    <scope>NUCLEOTIDE SEQUENCE [LARGE SCALE GENOMIC DNA]</scope>
    <source>
        <strain evidence="10">NY0173</strain>
    </source>
</reference>
<dbReference type="InterPro" id="IPR052969">
    <property type="entry name" value="Thr-specific_kinase-like"/>
</dbReference>
<dbReference type="SUPFAM" id="SSF53300">
    <property type="entry name" value="vWA-like"/>
    <property type="match status" value="1"/>
</dbReference>
<dbReference type="CDD" id="cd00198">
    <property type="entry name" value="vWFA"/>
    <property type="match status" value="1"/>
</dbReference>
<dbReference type="Gene3D" id="3.30.200.20">
    <property type="entry name" value="Phosphorylase Kinase, domain 1"/>
    <property type="match status" value="1"/>
</dbReference>
<dbReference type="InterPro" id="IPR056861">
    <property type="entry name" value="HMCN1-like_VWA"/>
</dbReference>
<protein>
    <recommendedName>
        <fullName evidence="12">Alpha-type protein kinase domain-containing protein</fullName>
    </recommendedName>
</protein>
<comment type="subcellular location">
    <subcellularLocation>
        <location evidence="1">Secreted</location>
    </subcellularLocation>
</comment>
<evidence type="ECO:0000256" key="7">
    <source>
        <dbReference type="SAM" id="MobiDB-lite"/>
    </source>
</evidence>
<feature type="region of interest" description="Disordered" evidence="7">
    <location>
        <begin position="1"/>
        <end position="31"/>
    </location>
</feature>
<dbReference type="PROSITE" id="PS50234">
    <property type="entry name" value="VWFA"/>
    <property type="match status" value="1"/>
</dbReference>
<name>A0A9K3GD67_9EUKA</name>
<dbReference type="PANTHER" id="PTHR47763:SF4">
    <property type="entry name" value="ALPHA-PROTEIN KINASE VWKA"/>
    <property type="match status" value="1"/>
</dbReference>
<dbReference type="InterPro" id="IPR036465">
    <property type="entry name" value="vWFA_dom_sf"/>
</dbReference>
<dbReference type="SUPFAM" id="SSF56112">
    <property type="entry name" value="Protein kinase-like (PK-like)"/>
    <property type="match status" value="1"/>
</dbReference>
<keyword evidence="4" id="KW-0808">Transferase</keyword>
<keyword evidence="5" id="KW-0732">Signal</keyword>
<keyword evidence="2" id="KW-0964">Secreted</keyword>
<dbReference type="PROSITE" id="PS51158">
    <property type="entry name" value="ALPHA_KINASE"/>
    <property type="match status" value="1"/>
</dbReference>
<feature type="region of interest" description="Disordered" evidence="7">
    <location>
        <begin position="45"/>
        <end position="64"/>
    </location>
</feature>
<dbReference type="GO" id="GO:0005524">
    <property type="term" value="F:ATP binding"/>
    <property type="evidence" value="ECO:0007669"/>
    <property type="project" value="InterPro"/>
</dbReference>
<feature type="compositionally biased region" description="Basic and acidic residues" evidence="7">
    <location>
        <begin position="1"/>
        <end position="23"/>
    </location>
</feature>
<evidence type="ECO:0000259" key="8">
    <source>
        <dbReference type="PROSITE" id="PS50234"/>
    </source>
</evidence>
<dbReference type="PANTHER" id="PTHR47763">
    <property type="entry name" value="ALPHA-PROTEIN KINASE VWKA"/>
    <property type="match status" value="1"/>
</dbReference>
<organism evidence="10 11">
    <name type="scientific">Kipferlia bialata</name>
    <dbReference type="NCBI Taxonomy" id="797122"/>
    <lineage>
        <taxon>Eukaryota</taxon>
        <taxon>Metamonada</taxon>
        <taxon>Carpediemonas-like organisms</taxon>
        <taxon>Kipferlia</taxon>
    </lineage>
</organism>
<dbReference type="InterPro" id="IPR002035">
    <property type="entry name" value="VWF_A"/>
</dbReference>
<keyword evidence="11" id="KW-1185">Reference proteome</keyword>
<keyword evidence="3" id="KW-0723">Serine/threonine-protein kinase</keyword>
<dbReference type="EMBL" id="BDIP01000007">
    <property type="protein sequence ID" value="GIQ79439.1"/>
    <property type="molecule type" value="Genomic_DNA"/>
</dbReference>
<dbReference type="OrthoDB" id="44277at2759"/>
<dbReference type="SMART" id="SM00811">
    <property type="entry name" value="Alpha_kinase"/>
    <property type="match status" value="1"/>
</dbReference>
<evidence type="ECO:0008006" key="12">
    <source>
        <dbReference type="Google" id="ProtNLM"/>
    </source>
</evidence>
<dbReference type="Pfam" id="PF02816">
    <property type="entry name" value="Alpha_kinase"/>
    <property type="match status" value="1"/>
</dbReference>
<feature type="domain" description="VWFA" evidence="8">
    <location>
        <begin position="92"/>
        <end position="139"/>
    </location>
</feature>
<keyword evidence="6" id="KW-0418">Kinase</keyword>
<evidence type="ECO:0000256" key="5">
    <source>
        <dbReference type="ARBA" id="ARBA00022729"/>
    </source>
</evidence>
<dbReference type="Pfam" id="PF25106">
    <property type="entry name" value="VWA_4"/>
    <property type="match status" value="1"/>
</dbReference>
<dbReference type="CDD" id="cd04515">
    <property type="entry name" value="Alpha_kinase"/>
    <property type="match status" value="1"/>
</dbReference>
<feature type="domain" description="Alpha-type protein kinase" evidence="9">
    <location>
        <begin position="310"/>
        <end position="528"/>
    </location>
</feature>